<proteinExistence type="predicted"/>
<evidence type="ECO:0000313" key="1">
    <source>
        <dbReference type="EMBL" id="MDU9001832.1"/>
    </source>
</evidence>
<protein>
    <submittedName>
        <fullName evidence="1">Uncharacterized protein</fullName>
    </submittedName>
</protein>
<reference evidence="1 2" key="1">
    <citation type="submission" date="2023-02" db="EMBL/GenBank/DDBJ databases">
        <authorList>
            <person name="Maleckis M."/>
        </authorList>
    </citation>
    <scope>NUCLEOTIDE SEQUENCE [LARGE SCALE GENOMIC DNA]</scope>
    <source>
        <strain evidence="1 2">P8-A2</strain>
    </source>
</reference>
<organism evidence="1 2">
    <name type="scientific">Streptomyces mirabilis</name>
    <dbReference type="NCBI Taxonomy" id="68239"/>
    <lineage>
        <taxon>Bacteria</taxon>
        <taxon>Bacillati</taxon>
        <taxon>Actinomycetota</taxon>
        <taxon>Actinomycetes</taxon>
        <taxon>Kitasatosporales</taxon>
        <taxon>Streptomycetaceae</taxon>
        <taxon>Streptomyces</taxon>
    </lineage>
</organism>
<gene>
    <name evidence="1" type="ORF">PU648_58510</name>
</gene>
<dbReference type="RefSeq" id="WP_316738760.1">
    <property type="nucleotide sequence ID" value="NZ_JARAKF010000006.1"/>
</dbReference>
<evidence type="ECO:0000313" key="2">
    <source>
        <dbReference type="Proteomes" id="UP001257627"/>
    </source>
</evidence>
<keyword evidence="2" id="KW-1185">Reference proteome</keyword>
<dbReference type="Proteomes" id="UP001257627">
    <property type="component" value="Unassembled WGS sequence"/>
</dbReference>
<comment type="caution">
    <text evidence="1">The sequence shown here is derived from an EMBL/GenBank/DDBJ whole genome shotgun (WGS) entry which is preliminary data.</text>
</comment>
<name>A0ABU3V6M8_9ACTN</name>
<sequence length="54" mass="5822">MSRSRLRRQAARAATARAAALAPDSLGIEVEQRELGAYDRMFTLIEGGGGKEDT</sequence>
<accession>A0ABU3V6M8</accession>
<dbReference type="EMBL" id="JARAKF010000006">
    <property type="protein sequence ID" value="MDU9001832.1"/>
    <property type="molecule type" value="Genomic_DNA"/>
</dbReference>